<accession>A0AAP5MCA5</accession>
<evidence type="ECO:0000259" key="6">
    <source>
        <dbReference type="PROSITE" id="PS50111"/>
    </source>
</evidence>
<organism evidence="7 8">
    <name type="scientific">Aetokthonos hydrillicola Thurmond2011</name>
    <dbReference type="NCBI Taxonomy" id="2712845"/>
    <lineage>
        <taxon>Bacteria</taxon>
        <taxon>Bacillati</taxon>
        <taxon>Cyanobacteriota</taxon>
        <taxon>Cyanophyceae</taxon>
        <taxon>Nostocales</taxon>
        <taxon>Hapalosiphonaceae</taxon>
        <taxon>Aetokthonos</taxon>
    </lineage>
</organism>
<sequence length="480" mass="52682">MKNIKLRTRIFLGYLIPLVLFIVLGGFLYSSAILKGKREQEVENAQNILNKMDQSIEALLQMLHSNRSQIFLPQERTNQQQITEEGFQSFKKASSELETLIQDYQEKDKFNVLLGKAKNFVKVLKQVSDLVKANQINEATKLMNSVRIEDIDKLHDEVINQQTMILAKSKEKDKTAESFLNIAIIFGTLISIVSTLGSSLWITLAIDHILQNSASKITASSSQILAAIEQQESVTSQQASSVQETTSTMDELEASFRQSAQQAKAAVAAANKVLDLAENSTQALRENLEGMFNLENKVGRIAQQMIALSEQANQIGSISQLVSELAKQTDILAINSAVEATRAGEHGKGFSIVANEIRRLADQSQRSAEKISTLVSQIQSATNSTVMVTDEGTKTVKTVTQIAQKIDQAFTGVAGSVNEVVLNNQQISLNLKQQLDAIQQVVQAMDAINKGARETAIGIGQTRVGTQHLNIAALELKQMV</sequence>
<keyword evidence="5" id="KW-0472">Membrane</keyword>
<evidence type="ECO:0000256" key="3">
    <source>
        <dbReference type="PROSITE-ProRule" id="PRU00284"/>
    </source>
</evidence>
<reference evidence="8" key="1">
    <citation type="journal article" date="2021" name="Science">
        <title>Hunting the eagle killer: A cyanobacterial neurotoxin causes vacuolar myelinopathy.</title>
        <authorList>
            <person name="Breinlinger S."/>
            <person name="Phillips T.J."/>
            <person name="Haram B.N."/>
            <person name="Mares J."/>
            <person name="Martinez Yerena J.A."/>
            <person name="Hrouzek P."/>
            <person name="Sobotka R."/>
            <person name="Henderson W.M."/>
            <person name="Schmieder P."/>
            <person name="Williams S.M."/>
            <person name="Lauderdale J.D."/>
            <person name="Wilde H.D."/>
            <person name="Gerrin W."/>
            <person name="Kust A."/>
            <person name="Washington J.W."/>
            <person name="Wagner C."/>
            <person name="Geier B."/>
            <person name="Liebeke M."/>
            <person name="Enke H."/>
            <person name="Niedermeyer T.H.J."/>
            <person name="Wilde S.B."/>
        </authorList>
    </citation>
    <scope>NUCLEOTIDE SEQUENCE [LARGE SCALE GENOMIC DNA]</scope>
    <source>
        <strain evidence="8">Thurmond2011</strain>
    </source>
</reference>
<dbReference type="Gene3D" id="1.10.287.950">
    <property type="entry name" value="Methyl-accepting chemotaxis protein"/>
    <property type="match status" value="1"/>
</dbReference>
<dbReference type="AlphaFoldDB" id="A0AAP5MCA5"/>
<gene>
    <name evidence="7" type="ORF">G7B40_026490</name>
</gene>
<dbReference type="GO" id="GO:0016020">
    <property type="term" value="C:membrane"/>
    <property type="evidence" value="ECO:0007669"/>
    <property type="project" value="InterPro"/>
</dbReference>
<dbReference type="PANTHER" id="PTHR32089:SF112">
    <property type="entry name" value="LYSOZYME-LIKE PROTEIN-RELATED"/>
    <property type="match status" value="1"/>
</dbReference>
<evidence type="ECO:0000256" key="4">
    <source>
        <dbReference type="SAM" id="Coils"/>
    </source>
</evidence>
<keyword evidence="4" id="KW-0175">Coiled coil</keyword>
<dbReference type="PANTHER" id="PTHR32089">
    <property type="entry name" value="METHYL-ACCEPTING CHEMOTAXIS PROTEIN MCPB"/>
    <property type="match status" value="1"/>
</dbReference>
<dbReference type="RefSeq" id="WP_208345035.1">
    <property type="nucleotide sequence ID" value="NZ_CAWQFN010000573.1"/>
</dbReference>
<dbReference type="Proteomes" id="UP000667802">
    <property type="component" value="Unassembled WGS sequence"/>
</dbReference>
<keyword evidence="5" id="KW-0812">Transmembrane</keyword>
<feature type="transmembrane region" description="Helical" evidence="5">
    <location>
        <begin position="179"/>
        <end position="202"/>
    </location>
</feature>
<dbReference type="PRINTS" id="PR00260">
    <property type="entry name" value="CHEMTRNSDUCR"/>
</dbReference>
<dbReference type="SUPFAM" id="SSF58104">
    <property type="entry name" value="Methyl-accepting chemotaxis protein (MCP) signaling domain"/>
    <property type="match status" value="1"/>
</dbReference>
<dbReference type="EMBL" id="JAALHA020000015">
    <property type="protein sequence ID" value="MDR9898083.1"/>
    <property type="molecule type" value="Genomic_DNA"/>
</dbReference>
<keyword evidence="8" id="KW-1185">Reference proteome</keyword>
<dbReference type="PROSITE" id="PS50111">
    <property type="entry name" value="CHEMOTAXIS_TRANSDUC_2"/>
    <property type="match status" value="1"/>
</dbReference>
<keyword evidence="5" id="KW-1133">Transmembrane helix</keyword>
<name>A0AAP5MCA5_9CYAN</name>
<protein>
    <submittedName>
        <fullName evidence="7">Methyl-accepting chemotaxis protein</fullName>
    </submittedName>
</protein>
<dbReference type="SMART" id="SM00283">
    <property type="entry name" value="MA"/>
    <property type="match status" value="1"/>
</dbReference>
<evidence type="ECO:0000256" key="1">
    <source>
        <dbReference type="ARBA" id="ARBA00023224"/>
    </source>
</evidence>
<feature type="transmembrane region" description="Helical" evidence="5">
    <location>
        <begin position="12"/>
        <end position="34"/>
    </location>
</feature>
<feature type="domain" description="Methyl-accepting transducer" evidence="6">
    <location>
        <begin position="213"/>
        <end position="449"/>
    </location>
</feature>
<comment type="caution">
    <text evidence="7">The sequence shown here is derived from an EMBL/GenBank/DDBJ whole genome shotgun (WGS) entry which is preliminary data.</text>
</comment>
<feature type="coiled-coil region" evidence="4">
    <location>
        <begin position="260"/>
        <end position="287"/>
    </location>
</feature>
<dbReference type="Pfam" id="PF00015">
    <property type="entry name" value="MCPsignal"/>
    <property type="match status" value="1"/>
</dbReference>
<dbReference type="GO" id="GO:0004888">
    <property type="term" value="F:transmembrane signaling receptor activity"/>
    <property type="evidence" value="ECO:0007669"/>
    <property type="project" value="InterPro"/>
</dbReference>
<comment type="similarity">
    <text evidence="2">Belongs to the methyl-accepting chemotaxis (MCP) protein family.</text>
</comment>
<keyword evidence="1 3" id="KW-0807">Transducer</keyword>
<evidence type="ECO:0000313" key="7">
    <source>
        <dbReference type="EMBL" id="MDR9898083.1"/>
    </source>
</evidence>
<evidence type="ECO:0000256" key="5">
    <source>
        <dbReference type="SAM" id="Phobius"/>
    </source>
</evidence>
<proteinExistence type="inferred from homology"/>
<dbReference type="InterPro" id="IPR004089">
    <property type="entry name" value="MCPsignal_dom"/>
</dbReference>
<evidence type="ECO:0000313" key="8">
    <source>
        <dbReference type="Proteomes" id="UP000667802"/>
    </source>
</evidence>
<dbReference type="InterPro" id="IPR004090">
    <property type="entry name" value="Chemotax_Me-accpt_rcpt"/>
</dbReference>
<evidence type="ECO:0000256" key="2">
    <source>
        <dbReference type="ARBA" id="ARBA00029447"/>
    </source>
</evidence>
<dbReference type="GO" id="GO:0006935">
    <property type="term" value="P:chemotaxis"/>
    <property type="evidence" value="ECO:0007669"/>
    <property type="project" value="InterPro"/>
</dbReference>
<dbReference type="GO" id="GO:0007165">
    <property type="term" value="P:signal transduction"/>
    <property type="evidence" value="ECO:0007669"/>
    <property type="project" value="UniProtKB-KW"/>
</dbReference>